<feature type="region of interest" description="Disordered" evidence="1">
    <location>
        <begin position="114"/>
        <end position="138"/>
    </location>
</feature>
<dbReference type="InterPro" id="IPR036691">
    <property type="entry name" value="Endo/exonu/phosph_ase_sf"/>
</dbReference>
<dbReference type="Gene3D" id="3.60.10.10">
    <property type="entry name" value="Endonuclease/exonuclease/phosphatase"/>
    <property type="match status" value="1"/>
</dbReference>
<proteinExistence type="predicted"/>
<gene>
    <name evidence="3" type="ORF">T265_02262</name>
</gene>
<dbReference type="RefSeq" id="XP_009164730.1">
    <property type="nucleotide sequence ID" value="XM_009166466.1"/>
</dbReference>
<organism evidence="3 4">
    <name type="scientific">Opisthorchis viverrini</name>
    <name type="common">Southeast Asian liver fluke</name>
    <dbReference type="NCBI Taxonomy" id="6198"/>
    <lineage>
        <taxon>Eukaryota</taxon>
        <taxon>Metazoa</taxon>
        <taxon>Spiralia</taxon>
        <taxon>Lophotrochozoa</taxon>
        <taxon>Platyhelminthes</taxon>
        <taxon>Trematoda</taxon>
        <taxon>Digenea</taxon>
        <taxon>Opisthorchiida</taxon>
        <taxon>Opisthorchiata</taxon>
        <taxon>Opisthorchiidae</taxon>
        <taxon>Opisthorchis</taxon>
    </lineage>
</organism>
<feature type="compositionally biased region" description="Basic and acidic residues" evidence="1">
    <location>
        <begin position="129"/>
        <end position="138"/>
    </location>
</feature>
<feature type="chain" id="PRO_5001705493" description="Endonuclease/exonuclease/phosphatase domain-containing protein" evidence="2">
    <location>
        <begin position="23"/>
        <end position="611"/>
    </location>
</feature>
<feature type="compositionally biased region" description="Polar residues" evidence="1">
    <location>
        <begin position="243"/>
        <end position="262"/>
    </location>
</feature>
<dbReference type="AlphaFoldDB" id="A0A075AIE4"/>
<sequence>MFNEVYRLPLLLTLHLTCSVPAERIPNPIAQLVRARIYRPEGLGNLTVSQPSCFLWVAWQLGTGRVLQLNDLYFCLVMQKRFYPVLVVQECEGSKVFPPGDQHVHIYGNSDAAFPRGRTGHKRSAPKTAHSDRPTVDRDRWRIIQYGRNPKAKEPGAARKTPAVRVRIRNETVMPYSLRPRVRPTPCSRPGQTVESSAPGRVPKGNPTSSHCLVGQTFESKAQVGVPQPNPLPRPGQPGSISCPRSSASTDVPPQPLPTAQANVAGPFDCQSSDRRALCSTLPTNLKQNNTFLYPRDPFYIGAFNFRTLCQIGKQAVLAETLYSLEIDVCCVSETRIQDPSVVLHLRTPRMNSALSHFSLRVSGDPEAMTRGIYGVGVALSPRAERALLDWIPVNSRLCAVRLSSSIKINASRHKKRCLFVVSAYAPTDCSSDAEKDTFYRELSGLIRQAKSTDTVILAGDMDAQVGRLNSLESHLGGRFGVNARRTDNADRLLQLCADHELFLASTNFHHKLSHHVTWWASTFGHVAISHRWRATIQDFRSFWGTPLDSDHTMVDARLTVRFPSGPRKLARSMLTHYLRRTTIAQHYRSELAQQFTVNQYCGGSEHVDEA</sequence>
<evidence type="ECO:0008006" key="5">
    <source>
        <dbReference type="Google" id="ProtNLM"/>
    </source>
</evidence>
<evidence type="ECO:0000313" key="4">
    <source>
        <dbReference type="Proteomes" id="UP000054324"/>
    </source>
</evidence>
<dbReference type="EMBL" id="KL596645">
    <property type="protein sequence ID" value="KER31489.1"/>
    <property type="molecule type" value="Genomic_DNA"/>
</dbReference>
<evidence type="ECO:0000256" key="2">
    <source>
        <dbReference type="SAM" id="SignalP"/>
    </source>
</evidence>
<dbReference type="STRING" id="6198.A0A075AIE4"/>
<dbReference type="CDD" id="cd09076">
    <property type="entry name" value="L1-EN"/>
    <property type="match status" value="1"/>
</dbReference>
<dbReference type="SUPFAM" id="SSF56219">
    <property type="entry name" value="DNase I-like"/>
    <property type="match status" value="1"/>
</dbReference>
<dbReference type="OrthoDB" id="412793at2759"/>
<dbReference type="Proteomes" id="UP000054324">
    <property type="component" value="Unassembled WGS sequence"/>
</dbReference>
<dbReference type="CTD" id="20316450"/>
<dbReference type="GeneID" id="20316450"/>
<feature type="signal peptide" evidence="2">
    <location>
        <begin position="1"/>
        <end position="22"/>
    </location>
</feature>
<dbReference type="KEGG" id="ovi:T265_02262"/>
<accession>A0A075AIE4</accession>
<reference evidence="3 4" key="1">
    <citation type="submission" date="2013-11" db="EMBL/GenBank/DDBJ databases">
        <title>Opisthorchis viverrini - life in the bile duct.</title>
        <authorList>
            <person name="Young N.D."/>
            <person name="Nagarajan N."/>
            <person name="Lin S.J."/>
            <person name="Korhonen P.K."/>
            <person name="Jex A.R."/>
            <person name="Hall R.S."/>
            <person name="Safavi-Hemami H."/>
            <person name="Kaewkong W."/>
            <person name="Bertrand D."/>
            <person name="Gao S."/>
            <person name="Seet Q."/>
            <person name="Wongkham S."/>
            <person name="Teh B.T."/>
            <person name="Wongkham C."/>
            <person name="Intapan P.M."/>
            <person name="Maleewong W."/>
            <person name="Yang X."/>
            <person name="Hu M."/>
            <person name="Wang Z."/>
            <person name="Hofmann A."/>
            <person name="Sternberg P.W."/>
            <person name="Tan P."/>
            <person name="Wang J."/>
            <person name="Gasser R.B."/>
        </authorList>
    </citation>
    <scope>NUCLEOTIDE SEQUENCE [LARGE SCALE GENOMIC DNA]</scope>
</reference>
<feature type="region of interest" description="Disordered" evidence="1">
    <location>
        <begin position="179"/>
        <end position="263"/>
    </location>
</feature>
<evidence type="ECO:0000313" key="3">
    <source>
        <dbReference type="EMBL" id="KER31489.1"/>
    </source>
</evidence>
<evidence type="ECO:0000256" key="1">
    <source>
        <dbReference type="SAM" id="MobiDB-lite"/>
    </source>
</evidence>
<keyword evidence="4" id="KW-1185">Reference proteome</keyword>
<protein>
    <recommendedName>
        <fullName evidence="5">Endonuclease/exonuclease/phosphatase domain-containing protein</fullName>
    </recommendedName>
</protein>
<name>A0A075AIE4_OPIVI</name>
<keyword evidence="2" id="KW-0732">Signal</keyword>